<gene>
    <name evidence="3" type="ORF">F3K97_00200</name>
</gene>
<dbReference type="SMART" id="SM00448">
    <property type="entry name" value="REC"/>
    <property type="match status" value="1"/>
</dbReference>
<organism evidence="3 4">
    <name type="scientific">Bifidobacterium adolescentis</name>
    <dbReference type="NCBI Taxonomy" id="1680"/>
    <lineage>
        <taxon>Bacteria</taxon>
        <taxon>Bacillati</taxon>
        <taxon>Actinomycetota</taxon>
        <taxon>Actinomycetes</taxon>
        <taxon>Bifidobacteriales</taxon>
        <taxon>Bifidobacteriaceae</taxon>
        <taxon>Bifidobacterium</taxon>
    </lineage>
</organism>
<evidence type="ECO:0000256" key="1">
    <source>
        <dbReference type="ARBA" id="ARBA00022553"/>
    </source>
</evidence>
<dbReference type="KEGG" id="badl:BADO_0037"/>
<dbReference type="PROSITE" id="PS50043">
    <property type="entry name" value="HTH_LUXR_2"/>
    <property type="match status" value="1"/>
</dbReference>
<dbReference type="Pfam" id="PF00072">
    <property type="entry name" value="Response_reg"/>
    <property type="match status" value="1"/>
</dbReference>
<dbReference type="InterPro" id="IPR039420">
    <property type="entry name" value="WalR-like"/>
</dbReference>
<dbReference type="InterPro" id="IPR016032">
    <property type="entry name" value="Sig_transdc_resp-reg_C-effctor"/>
</dbReference>
<dbReference type="InterPro" id="IPR058245">
    <property type="entry name" value="NreC/VraR/RcsB-like_REC"/>
</dbReference>
<name>A0A076JEQ2_BIFAD</name>
<dbReference type="CDD" id="cd17535">
    <property type="entry name" value="REC_NarL-like"/>
    <property type="match status" value="1"/>
</dbReference>
<dbReference type="Pfam" id="PF00196">
    <property type="entry name" value="GerE"/>
    <property type="match status" value="1"/>
</dbReference>
<dbReference type="Gene3D" id="3.40.50.2300">
    <property type="match status" value="1"/>
</dbReference>
<dbReference type="CDD" id="cd06170">
    <property type="entry name" value="LuxR_C_like"/>
    <property type="match status" value="1"/>
</dbReference>
<dbReference type="GO" id="GO:0003677">
    <property type="term" value="F:DNA binding"/>
    <property type="evidence" value="ECO:0007669"/>
    <property type="project" value="InterPro"/>
</dbReference>
<dbReference type="PRINTS" id="PR00038">
    <property type="entry name" value="HTHLUXR"/>
</dbReference>
<dbReference type="PROSITE" id="PS50110">
    <property type="entry name" value="RESPONSE_REGULATORY"/>
    <property type="match status" value="1"/>
</dbReference>
<evidence type="ECO:0000313" key="4">
    <source>
        <dbReference type="Proteomes" id="UP000464884"/>
    </source>
</evidence>
<dbReference type="InterPro" id="IPR036388">
    <property type="entry name" value="WH-like_DNA-bd_sf"/>
</dbReference>
<dbReference type="InterPro" id="IPR001789">
    <property type="entry name" value="Sig_transdc_resp-reg_receiver"/>
</dbReference>
<accession>A0A076JEQ2</accession>
<reference evidence="3 4" key="1">
    <citation type="submission" date="2019-12" db="EMBL/GenBank/DDBJ databases">
        <title>Draft Genome Sequence of Bifidobacterium adolescentis ZJ2.</title>
        <authorList>
            <person name="Jin Z."/>
        </authorList>
    </citation>
    <scope>NUCLEOTIDE SEQUENCE [LARGE SCALE GENOMIC DNA]</scope>
    <source>
        <strain evidence="3 4">ZJ2</strain>
    </source>
</reference>
<dbReference type="GO" id="GO:0006355">
    <property type="term" value="P:regulation of DNA-templated transcription"/>
    <property type="evidence" value="ECO:0007669"/>
    <property type="project" value="InterPro"/>
</dbReference>
<dbReference type="eggNOG" id="COG2197">
    <property type="taxonomic scope" value="Bacteria"/>
</dbReference>
<dbReference type="SMART" id="SM00421">
    <property type="entry name" value="HTH_LUXR"/>
    <property type="match status" value="1"/>
</dbReference>
<keyword evidence="2" id="KW-0238">DNA-binding</keyword>
<proteinExistence type="predicted"/>
<dbReference type="Proteomes" id="UP000464884">
    <property type="component" value="Chromosome"/>
</dbReference>
<evidence type="ECO:0000313" key="3">
    <source>
        <dbReference type="EMBL" id="QHB61845.1"/>
    </source>
</evidence>
<sequence length="221" mass="24617">MNPTKSAAPIPKVHRVALVDNDPRALESLSLLIEAKVPTAYVVWTATSGDEAIERCQRNDDNLNLLVLDMSMEGLQGPAICHRIRLMDRHLPILGITSFSINSYRSRLMEAGAQGLIGKEDSDQLAKAIERLCGGNVMEGFEPPALANVRIRREEETSPRLTVREEQIISLCADGMLDREIAERLDISESTVRKHMQGILKKLNCKTARQAVALWVRSHAR</sequence>
<protein>
    <submittedName>
        <fullName evidence="3">Response regulator</fullName>
    </submittedName>
</protein>
<dbReference type="RefSeq" id="WP_038443777.1">
    <property type="nucleotide sequence ID" value="NZ_CP007443.1"/>
</dbReference>
<dbReference type="InterPro" id="IPR000792">
    <property type="entry name" value="Tscrpt_reg_LuxR_C"/>
</dbReference>
<dbReference type="AlphaFoldDB" id="A0A076JEQ2"/>
<dbReference type="EMBL" id="CP047129">
    <property type="protein sequence ID" value="QHB61845.1"/>
    <property type="molecule type" value="Genomic_DNA"/>
</dbReference>
<dbReference type="GO" id="GO:0000160">
    <property type="term" value="P:phosphorelay signal transduction system"/>
    <property type="evidence" value="ECO:0007669"/>
    <property type="project" value="InterPro"/>
</dbReference>
<evidence type="ECO:0000256" key="2">
    <source>
        <dbReference type="ARBA" id="ARBA00023125"/>
    </source>
</evidence>
<dbReference type="InterPro" id="IPR011006">
    <property type="entry name" value="CheY-like_superfamily"/>
</dbReference>
<dbReference type="SUPFAM" id="SSF46894">
    <property type="entry name" value="C-terminal effector domain of the bipartite response regulators"/>
    <property type="match status" value="1"/>
</dbReference>
<dbReference type="PANTHER" id="PTHR43214">
    <property type="entry name" value="TWO-COMPONENT RESPONSE REGULATOR"/>
    <property type="match status" value="1"/>
</dbReference>
<dbReference type="SUPFAM" id="SSF52172">
    <property type="entry name" value="CheY-like"/>
    <property type="match status" value="1"/>
</dbReference>
<keyword evidence="1" id="KW-0597">Phosphoprotein</keyword>
<dbReference type="Gene3D" id="1.10.10.10">
    <property type="entry name" value="Winged helix-like DNA-binding domain superfamily/Winged helix DNA-binding domain"/>
    <property type="match status" value="1"/>
</dbReference>